<feature type="compositionally biased region" description="Basic and acidic residues" evidence="10">
    <location>
        <begin position="12"/>
        <end position="29"/>
    </location>
</feature>
<feature type="domain" description="ABC transporter" evidence="11">
    <location>
        <begin position="300"/>
        <end position="549"/>
    </location>
</feature>
<keyword evidence="7" id="KW-0472">Membrane</keyword>
<proteinExistence type="inferred from homology"/>
<organism evidence="12 13">
    <name type="scientific">Guyparkeria halophila</name>
    <dbReference type="NCBI Taxonomy" id="47960"/>
    <lineage>
        <taxon>Bacteria</taxon>
        <taxon>Pseudomonadati</taxon>
        <taxon>Pseudomonadota</taxon>
        <taxon>Gammaproteobacteria</taxon>
        <taxon>Chromatiales</taxon>
        <taxon>Thioalkalibacteraceae</taxon>
        <taxon>Guyparkeria</taxon>
    </lineage>
</organism>
<dbReference type="Proteomes" id="UP000427716">
    <property type="component" value="Chromosome"/>
</dbReference>
<keyword evidence="3" id="KW-0813">Transport</keyword>
<keyword evidence="5" id="KW-0547">Nucleotide-binding</keyword>
<dbReference type="FunFam" id="3.40.50.300:FF:000016">
    <property type="entry name" value="Oligopeptide ABC transporter ATP-binding component"/>
    <property type="match status" value="1"/>
</dbReference>
<dbReference type="SUPFAM" id="SSF52540">
    <property type="entry name" value="P-loop containing nucleoside triphosphate hydrolases"/>
    <property type="match status" value="2"/>
</dbReference>
<evidence type="ECO:0000313" key="13">
    <source>
        <dbReference type="Proteomes" id="UP000427716"/>
    </source>
</evidence>
<evidence type="ECO:0000256" key="10">
    <source>
        <dbReference type="SAM" id="MobiDB-lite"/>
    </source>
</evidence>
<dbReference type="InterPro" id="IPR003593">
    <property type="entry name" value="AAA+_ATPase"/>
</dbReference>
<dbReference type="NCBIfam" id="NF008453">
    <property type="entry name" value="PRK11308.1"/>
    <property type="match status" value="2"/>
</dbReference>
<dbReference type="NCBIfam" id="NF007739">
    <property type="entry name" value="PRK10419.1"/>
    <property type="match status" value="2"/>
</dbReference>
<dbReference type="EMBL" id="CP046415">
    <property type="protein sequence ID" value="QGT78341.1"/>
    <property type="molecule type" value="Genomic_DNA"/>
</dbReference>
<evidence type="ECO:0000256" key="1">
    <source>
        <dbReference type="ARBA" id="ARBA00004417"/>
    </source>
</evidence>
<dbReference type="PANTHER" id="PTHR43297">
    <property type="entry name" value="OLIGOPEPTIDE TRANSPORT ATP-BINDING PROTEIN APPD"/>
    <property type="match status" value="1"/>
</dbReference>
<dbReference type="EC" id="7.4.2.9" evidence="8"/>
<dbReference type="GO" id="GO:0015833">
    <property type="term" value="P:peptide transport"/>
    <property type="evidence" value="ECO:0007669"/>
    <property type="project" value="InterPro"/>
</dbReference>
<comment type="catalytic activity">
    <reaction evidence="9">
        <text>a dipeptide(out) + ATP + H2O = a dipeptide(in) + ADP + phosphate + H(+)</text>
        <dbReference type="Rhea" id="RHEA:23120"/>
        <dbReference type="ChEBI" id="CHEBI:15377"/>
        <dbReference type="ChEBI" id="CHEBI:15378"/>
        <dbReference type="ChEBI" id="CHEBI:30616"/>
        <dbReference type="ChEBI" id="CHEBI:43474"/>
        <dbReference type="ChEBI" id="CHEBI:90799"/>
        <dbReference type="ChEBI" id="CHEBI:456216"/>
        <dbReference type="EC" id="7.4.2.9"/>
    </reaction>
</comment>
<dbReference type="InterPro" id="IPR013563">
    <property type="entry name" value="Oligopep_ABC_C"/>
</dbReference>
<dbReference type="KEGG" id="ghl:GM160_05200"/>
<comment type="similarity">
    <text evidence="2">Belongs to the ABC transporter superfamily.</text>
</comment>
<comment type="subcellular location">
    <subcellularLocation>
        <location evidence="1">Cell inner membrane</location>
        <topology evidence="1">Peripheral membrane protein</topology>
    </subcellularLocation>
</comment>
<dbReference type="PANTHER" id="PTHR43297:SF2">
    <property type="entry name" value="DIPEPTIDE TRANSPORT ATP-BINDING PROTEIN DPPD"/>
    <property type="match status" value="1"/>
</dbReference>
<sequence length="555" mass="60954">MPAAPIANESPAHTDPERPARETSSRRANESALLEIRDLDVRVGQTPIVRGVSLHLDRGERLALVGESGSGKTVTALSILRLFEAADASTSGEIRFEDEDVLGMSMPQVRGLRGGRVGMIFQEPMTALNPLKTIGAQIAEVLVRHLGLRGETLRRRVGELLEQVRLPEPERVMRAMPHQLSGGQRQRAMIAMAIACNPSLVIADEPTTALDAGLRKTIMDLLVELQQRLGMSLLLITHDLPVVRRYADRVMVMRDGAIVEAGPTDAIFARPKDNYTQTLIEARQVAPMIGPIRPDAAERLRCEGLGVTVGKRRWFGPDTRSEILKGIDLSLHAGQTLGVVGESGSGKTTLALSLLRLMDGADGAVWLAGRRVDGMRERAFRPFRRDLQVVFQDPYGALSPRMNIAQIVGEGLDVHEAGLTRAERHRRIERVLDEVGLDPAVMSRYPHEFSGGQRQRIAIARALILKPKVLILDEPTSALDAAVQLQVLRLLRDLQAEHDLTYLLITHDLAVVRALAHRVVVMLDGAVIESGPTEQLLDAPEHDYTRQLIDSALMA</sequence>
<evidence type="ECO:0000256" key="4">
    <source>
        <dbReference type="ARBA" id="ARBA00022475"/>
    </source>
</evidence>
<dbReference type="InterPro" id="IPR027417">
    <property type="entry name" value="P-loop_NTPase"/>
</dbReference>
<dbReference type="GO" id="GO:0005524">
    <property type="term" value="F:ATP binding"/>
    <property type="evidence" value="ECO:0007669"/>
    <property type="project" value="UniProtKB-KW"/>
</dbReference>
<evidence type="ECO:0000259" key="11">
    <source>
        <dbReference type="PROSITE" id="PS50893"/>
    </source>
</evidence>
<keyword evidence="13" id="KW-1185">Reference proteome</keyword>
<evidence type="ECO:0000313" key="12">
    <source>
        <dbReference type="EMBL" id="QGT78341.1"/>
    </source>
</evidence>
<evidence type="ECO:0000256" key="6">
    <source>
        <dbReference type="ARBA" id="ARBA00022840"/>
    </source>
</evidence>
<accession>A0A6I6D4Q0</accession>
<reference evidence="12 13" key="1">
    <citation type="submission" date="2019-11" db="EMBL/GenBank/DDBJ databases">
        <authorList>
            <person name="Zhang J."/>
            <person name="Sun C."/>
        </authorList>
    </citation>
    <scope>NUCLEOTIDE SEQUENCE [LARGE SCALE GENOMIC DNA]</scope>
    <source>
        <strain evidence="13">sp2</strain>
    </source>
</reference>
<dbReference type="Pfam" id="PF00005">
    <property type="entry name" value="ABC_tran"/>
    <property type="match status" value="2"/>
</dbReference>
<evidence type="ECO:0000256" key="5">
    <source>
        <dbReference type="ARBA" id="ARBA00022741"/>
    </source>
</evidence>
<evidence type="ECO:0000256" key="2">
    <source>
        <dbReference type="ARBA" id="ARBA00005417"/>
    </source>
</evidence>
<dbReference type="InterPro" id="IPR003439">
    <property type="entry name" value="ABC_transporter-like_ATP-bd"/>
</dbReference>
<dbReference type="PROSITE" id="PS50893">
    <property type="entry name" value="ABC_TRANSPORTER_2"/>
    <property type="match status" value="2"/>
</dbReference>
<name>A0A6I6D4Q0_9GAMM</name>
<dbReference type="CDD" id="cd03257">
    <property type="entry name" value="ABC_NikE_OppD_transporters"/>
    <property type="match status" value="2"/>
</dbReference>
<dbReference type="PROSITE" id="PS00211">
    <property type="entry name" value="ABC_TRANSPORTER_1"/>
    <property type="match status" value="2"/>
</dbReference>
<evidence type="ECO:0000256" key="9">
    <source>
        <dbReference type="ARBA" id="ARBA00047356"/>
    </source>
</evidence>
<evidence type="ECO:0000256" key="8">
    <source>
        <dbReference type="ARBA" id="ARBA00038852"/>
    </source>
</evidence>
<dbReference type="InterPro" id="IPR050388">
    <property type="entry name" value="ABC_Ni/Peptide_Import"/>
</dbReference>
<keyword evidence="4" id="KW-1003">Cell membrane</keyword>
<feature type="region of interest" description="Disordered" evidence="10">
    <location>
        <begin position="1"/>
        <end position="29"/>
    </location>
</feature>
<dbReference type="GO" id="GO:0005886">
    <property type="term" value="C:plasma membrane"/>
    <property type="evidence" value="ECO:0007669"/>
    <property type="project" value="UniProtKB-SubCell"/>
</dbReference>
<dbReference type="InterPro" id="IPR017871">
    <property type="entry name" value="ABC_transporter-like_CS"/>
</dbReference>
<evidence type="ECO:0000256" key="7">
    <source>
        <dbReference type="ARBA" id="ARBA00023136"/>
    </source>
</evidence>
<dbReference type="RefSeq" id="WP_156573710.1">
    <property type="nucleotide sequence ID" value="NZ_CP046415.1"/>
</dbReference>
<evidence type="ECO:0000256" key="3">
    <source>
        <dbReference type="ARBA" id="ARBA00022448"/>
    </source>
</evidence>
<dbReference type="GO" id="GO:0055085">
    <property type="term" value="P:transmembrane transport"/>
    <property type="evidence" value="ECO:0007669"/>
    <property type="project" value="UniProtKB-ARBA"/>
</dbReference>
<gene>
    <name evidence="12" type="ORF">GM160_05200</name>
</gene>
<dbReference type="SMART" id="SM00382">
    <property type="entry name" value="AAA"/>
    <property type="match status" value="2"/>
</dbReference>
<protein>
    <recommendedName>
        <fullName evidence="8">ABC-type dipeptide transporter</fullName>
        <ecNumber evidence="8">7.4.2.9</ecNumber>
    </recommendedName>
</protein>
<dbReference type="Pfam" id="PF08352">
    <property type="entry name" value="oligo_HPY"/>
    <property type="match status" value="2"/>
</dbReference>
<keyword evidence="6 12" id="KW-0067">ATP-binding</keyword>
<dbReference type="GO" id="GO:0016887">
    <property type="term" value="F:ATP hydrolysis activity"/>
    <property type="evidence" value="ECO:0007669"/>
    <property type="project" value="InterPro"/>
</dbReference>
<feature type="domain" description="ABC transporter" evidence="11">
    <location>
        <begin position="34"/>
        <end position="280"/>
    </location>
</feature>
<dbReference type="AlphaFoldDB" id="A0A6I6D4Q0"/>
<dbReference type="Gene3D" id="3.40.50.300">
    <property type="entry name" value="P-loop containing nucleotide triphosphate hydrolases"/>
    <property type="match status" value="2"/>
</dbReference>